<name>F0VZB5_9STRA</name>
<accession>F0VZB5</accession>
<gene>
    <name evidence="1" type="primary">AlNc14C2G255</name>
    <name evidence="1" type="ORF">ALNC14_002880</name>
</gene>
<dbReference type="EMBL" id="FR824047">
    <property type="protein sequence ID" value="CCA14145.1"/>
    <property type="molecule type" value="Genomic_DNA"/>
</dbReference>
<protein>
    <submittedName>
        <fullName evidence="1">AlNc14C2G255 protein</fullName>
    </submittedName>
</protein>
<reference evidence="1" key="1">
    <citation type="journal article" date="2011" name="PLoS Biol.">
        <title>Gene gain and loss during evolution of obligate parasitism in the white rust pathogen of Arabidopsis thaliana.</title>
        <authorList>
            <person name="Kemen E."/>
            <person name="Gardiner A."/>
            <person name="Schultz-Larsen T."/>
            <person name="Kemen A.C."/>
            <person name="Balmuth A.L."/>
            <person name="Robert-Seilaniantz A."/>
            <person name="Bailey K."/>
            <person name="Holub E."/>
            <person name="Studholme D.J."/>
            <person name="Maclean D."/>
            <person name="Jones J.D."/>
        </authorList>
    </citation>
    <scope>NUCLEOTIDE SEQUENCE</scope>
</reference>
<dbReference type="HOGENOM" id="CLU_1463790_0_0_1"/>
<evidence type="ECO:0000313" key="1">
    <source>
        <dbReference type="EMBL" id="CCA14145.1"/>
    </source>
</evidence>
<reference evidence="1" key="2">
    <citation type="submission" date="2011-02" db="EMBL/GenBank/DDBJ databases">
        <authorList>
            <person name="MacLean D."/>
        </authorList>
    </citation>
    <scope>NUCLEOTIDE SEQUENCE</scope>
</reference>
<proteinExistence type="predicted"/>
<sequence>MMTGINAKNTIVKSRAQLGTEILARYLRGDAEEDSPHHRDPTVQAIRLFGVNIVPDAGIQESENIKSTGENSEPTRYLAPAEHISPKLKRSCSRTSVMLVHYSGVNAQECLESLALRYDVVMFSEKGRYVCMLCDPEDSFDTKDCQNLRILKRLQHENVGLMRLLSADTILSHFEATISRKRKWRT</sequence>
<organism evidence="1">
    <name type="scientific">Albugo laibachii Nc14</name>
    <dbReference type="NCBI Taxonomy" id="890382"/>
    <lineage>
        <taxon>Eukaryota</taxon>
        <taxon>Sar</taxon>
        <taxon>Stramenopiles</taxon>
        <taxon>Oomycota</taxon>
        <taxon>Peronosporomycetes</taxon>
        <taxon>Albuginales</taxon>
        <taxon>Albuginaceae</taxon>
        <taxon>Albugo</taxon>
    </lineage>
</organism>
<dbReference type="AlphaFoldDB" id="F0VZB5"/>